<evidence type="ECO:0000313" key="2">
    <source>
        <dbReference type="Proteomes" id="UP000093100"/>
    </source>
</evidence>
<name>A0AAX0H984_CAMFE</name>
<dbReference type="RefSeq" id="WP_023386027.1">
    <property type="nucleotide sequence ID" value="NZ_CP009226.1"/>
</dbReference>
<evidence type="ECO:0000313" key="1">
    <source>
        <dbReference type="EMBL" id="OCR90126.1"/>
    </source>
</evidence>
<dbReference type="EMBL" id="LFLK01000010">
    <property type="protein sequence ID" value="OCR90126.1"/>
    <property type="molecule type" value="Genomic_DNA"/>
</dbReference>
<dbReference type="GO" id="GO:0008168">
    <property type="term" value="F:methyltransferase activity"/>
    <property type="evidence" value="ECO:0007669"/>
    <property type="project" value="UniProtKB-KW"/>
</dbReference>
<dbReference type="Proteomes" id="UP000093100">
    <property type="component" value="Unassembled WGS sequence"/>
</dbReference>
<dbReference type="CDD" id="cd02440">
    <property type="entry name" value="AdoMet_MTases"/>
    <property type="match status" value="1"/>
</dbReference>
<reference evidence="1 2" key="1">
    <citation type="journal article" date="2016" name="Genome Biol. Evol.">
        <title>Comparative Genomics of Campylobacter fetus from Reptiles and Mammals Reveals Divergent Evolution in Host-Associated Lineages.</title>
        <authorList>
            <person name="Gilbert M.J."/>
            <person name="Miller W.G."/>
            <person name="Yee E."/>
            <person name="Zomer A.L."/>
            <person name="van der Graaf-van Bloois L."/>
            <person name="Fitzgerald C."/>
            <person name="Forbes K.J."/>
            <person name="Meric G."/>
            <person name="Sheppard S.K."/>
            <person name="Wagenaar J.A."/>
            <person name="Duim B."/>
        </authorList>
    </citation>
    <scope>NUCLEOTIDE SEQUENCE [LARGE SCALE GENOMIC DNA]</scope>
    <source>
        <strain evidence="1 2">12S02225-3</strain>
    </source>
</reference>
<accession>A0AAX0H984</accession>
<keyword evidence="1" id="KW-0808">Transferase</keyword>
<dbReference type="Pfam" id="PF06325">
    <property type="entry name" value="PrmA"/>
    <property type="match status" value="1"/>
</dbReference>
<dbReference type="InterPro" id="IPR029063">
    <property type="entry name" value="SAM-dependent_MTases_sf"/>
</dbReference>
<dbReference type="Gene3D" id="3.40.50.150">
    <property type="entry name" value="Vaccinia Virus protein VP39"/>
    <property type="match status" value="1"/>
</dbReference>
<protein>
    <submittedName>
        <fullName evidence="1">Methyltransferase</fullName>
    </submittedName>
</protein>
<dbReference type="GO" id="GO:0032259">
    <property type="term" value="P:methylation"/>
    <property type="evidence" value="ECO:0007669"/>
    <property type="project" value="UniProtKB-KW"/>
</dbReference>
<organism evidence="1 2">
    <name type="scientific">Campylobacter fetus subsp. testudinum</name>
    <dbReference type="NCBI Taxonomy" id="1507806"/>
    <lineage>
        <taxon>Bacteria</taxon>
        <taxon>Pseudomonadati</taxon>
        <taxon>Campylobacterota</taxon>
        <taxon>Epsilonproteobacteria</taxon>
        <taxon>Campylobacterales</taxon>
        <taxon>Campylobacteraceae</taxon>
        <taxon>Campylobacter</taxon>
    </lineage>
</organism>
<comment type="caution">
    <text evidence="1">The sequence shown here is derived from an EMBL/GenBank/DDBJ whole genome shotgun (WGS) entry which is preliminary data.</text>
</comment>
<keyword evidence="1" id="KW-0489">Methyltransferase</keyword>
<dbReference type="SUPFAM" id="SSF53335">
    <property type="entry name" value="S-adenosyl-L-methionine-dependent methyltransferases"/>
    <property type="match status" value="1"/>
</dbReference>
<proteinExistence type="predicted"/>
<gene>
    <name evidence="1" type="ORF">CFT12S02225_08410</name>
</gene>
<sequence>MKKTFSFGKNWLRYVKYILNEDIIQNASNSLTKFISNSEFKNKIFIDIGCGSGLFSLCALRLGAKKVISFDIDLNSVQATNLCKQKFAPDSTNWDILQGSILDLNFLKKLELILKNEQIIIYSWGVLHHTNDLNSAMLNAANLAKLGGGWSMAYIAIYNRTEASPFWLKIKKFYNSTNIIMKFLMVSAYTIFLTFEDIRKGRGLNMKDKSRGMHKITDVIDWLGGYPYEPATANEINDFWGKLGFECTKFTPTKYHEPIYPKSFFYKYFVYLKQVGTGCNEFVFKSKNV</sequence>
<dbReference type="AlphaFoldDB" id="A0AAX0H984"/>
<dbReference type="KEGG" id="cfp:CR44_07920"/>